<dbReference type="FunFam" id="1.10.510.10:FF:000265">
    <property type="entry name" value="Putative LOV domain-containing protein"/>
    <property type="match status" value="1"/>
</dbReference>
<feature type="compositionally biased region" description="Pro residues" evidence="18">
    <location>
        <begin position="899"/>
        <end position="916"/>
    </location>
</feature>
<evidence type="ECO:0000256" key="18">
    <source>
        <dbReference type="SAM" id="MobiDB-lite"/>
    </source>
</evidence>
<keyword evidence="11" id="KW-0418">Kinase</keyword>
<comment type="similarity">
    <text evidence="4">Belongs to the protein kinase superfamily. AGC Ser/Thr protein kinase family.</text>
</comment>
<evidence type="ECO:0000313" key="24">
    <source>
        <dbReference type="Proteomes" id="UP000004994"/>
    </source>
</evidence>
<keyword evidence="8" id="KW-0716">Sensory transduction</keyword>
<dbReference type="SMART" id="SM00086">
    <property type="entry name" value="PAC"/>
    <property type="match status" value="2"/>
</dbReference>
<dbReference type="InterPro" id="IPR000210">
    <property type="entry name" value="BTB/POZ_dom"/>
</dbReference>
<feature type="region of interest" description="Disordered" evidence="18">
    <location>
        <begin position="895"/>
        <end position="947"/>
    </location>
</feature>
<evidence type="ECO:0000256" key="9">
    <source>
        <dbReference type="ARBA" id="ARBA00022679"/>
    </source>
</evidence>
<evidence type="ECO:0000256" key="17">
    <source>
        <dbReference type="PROSITE-ProRule" id="PRU10141"/>
    </source>
</evidence>
<feature type="domain" description="BTB" evidence="20">
    <location>
        <begin position="968"/>
        <end position="1037"/>
    </location>
</feature>
<dbReference type="Gene3D" id="3.30.450.20">
    <property type="entry name" value="PAS domain"/>
    <property type="match status" value="2"/>
</dbReference>
<evidence type="ECO:0000256" key="6">
    <source>
        <dbReference type="ARBA" id="ARBA00022527"/>
    </source>
</evidence>
<organism evidence="23">
    <name type="scientific">Solanum lycopersicum</name>
    <name type="common">Tomato</name>
    <name type="synonym">Lycopersicon esculentum</name>
    <dbReference type="NCBI Taxonomy" id="4081"/>
    <lineage>
        <taxon>Eukaryota</taxon>
        <taxon>Viridiplantae</taxon>
        <taxon>Streptophyta</taxon>
        <taxon>Embryophyta</taxon>
        <taxon>Tracheophyta</taxon>
        <taxon>Spermatophyta</taxon>
        <taxon>Magnoliopsida</taxon>
        <taxon>eudicotyledons</taxon>
        <taxon>Gunneridae</taxon>
        <taxon>Pentapetalae</taxon>
        <taxon>asterids</taxon>
        <taxon>lamiids</taxon>
        <taxon>Solanales</taxon>
        <taxon>Solanaceae</taxon>
        <taxon>Solanoideae</taxon>
        <taxon>Solaneae</taxon>
        <taxon>Solanum</taxon>
        <taxon>Solanum subgen. Lycopersicon</taxon>
    </lineage>
</organism>
<dbReference type="PaxDb" id="4081-Solyc11g072720.1.1"/>
<dbReference type="Gene3D" id="3.30.200.20">
    <property type="entry name" value="Phosphorylase Kinase, domain 1"/>
    <property type="match status" value="1"/>
</dbReference>
<dbReference type="SMART" id="SM00220">
    <property type="entry name" value="S_TKc"/>
    <property type="match status" value="1"/>
</dbReference>
<dbReference type="GO" id="GO:0005524">
    <property type="term" value="F:ATP binding"/>
    <property type="evidence" value="ECO:0007669"/>
    <property type="project" value="UniProtKB-UniRule"/>
</dbReference>
<dbReference type="GO" id="GO:0009902">
    <property type="term" value="P:chloroplast relocation"/>
    <property type="evidence" value="ECO:0007669"/>
    <property type="project" value="UniProtKB-ARBA"/>
</dbReference>
<comment type="subcellular location">
    <subcellularLocation>
        <location evidence="2">Cell membrane</location>
        <topology evidence="2">Peripheral membrane protein</topology>
    </subcellularLocation>
</comment>
<dbReference type="Gene3D" id="3.30.710.10">
    <property type="entry name" value="Potassium Channel Kv1.1, Chain A"/>
    <property type="match status" value="1"/>
</dbReference>
<evidence type="ECO:0000256" key="3">
    <source>
        <dbReference type="ARBA" id="ARBA00004906"/>
    </source>
</evidence>
<dbReference type="FunCoup" id="A0A3Q7J1Z3">
    <property type="interactions" value="646"/>
</dbReference>
<feature type="region of interest" description="Disordered" evidence="18">
    <location>
        <begin position="142"/>
        <end position="185"/>
    </location>
</feature>
<dbReference type="FunFam" id="3.30.450.20:FF:000036">
    <property type="entry name" value="Putative LOV domain-containing protein"/>
    <property type="match status" value="1"/>
</dbReference>
<keyword evidence="14" id="KW-0675">Receptor</keyword>
<feature type="compositionally biased region" description="Polar residues" evidence="18">
    <location>
        <begin position="26"/>
        <end position="47"/>
    </location>
</feature>
<evidence type="ECO:0000256" key="7">
    <source>
        <dbReference type="ARBA" id="ARBA00022543"/>
    </source>
</evidence>
<dbReference type="InterPro" id="IPR000014">
    <property type="entry name" value="PAS"/>
</dbReference>
<evidence type="ECO:0000256" key="10">
    <source>
        <dbReference type="ARBA" id="ARBA00022741"/>
    </source>
</evidence>
<dbReference type="InParanoid" id="A0A3Q7J1Z3"/>
<dbReference type="EnsemblPlants" id="Solyc11g072710.2.1">
    <property type="protein sequence ID" value="Solyc11g072710.2.1"/>
    <property type="gene ID" value="Solyc11g072710.2"/>
</dbReference>
<feature type="compositionally biased region" description="Basic and acidic residues" evidence="18">
    <location>
        <begin position="149"/>
        <end position="165"/>
    </location>
</feature>
<dbReference type="PROSITE" id="PS50112">
    <property type="entry name" value="PAS"/>
    <property type="match status" value="1"/>
</dbReference>
<reference evidence="23" key="1">
    <citation type="journal article" date="2012" name="Nature">
        <title>The tomato genome sequence provides insights into fleshy fruit evolution.</title>
        <authorList>
            <consortium name="Tomato Genome Consortium"/>
        </authorList>
    </citation>
    <scope>NUCLEOTIDE SEQUENCE [LARGE SCALE GENOMIC DNA]</scope>
    <source>
        <strain evidence="23">cv. Heinz 1706</strain>
    </source>
</reference>
<evidence type="ECO:0000313" key="23">
    <source>
        <dbReference type="EnsemblPlants" id="Solyc11g072710.2.1"/>
    </source>
</evidence>
<evidence type="ECO:0000259" key="19">
    <source>
        <dbReference type="PROSITE" id="PS50011"/>
    </source>
</evidence>
<protein>
    <recommendedName>
        <fullName evidence="5">non-specific serine/threonine protein kinase</fullName>
        <ecNumber evidence="5">2.7.11.1</ecNumber>
    </recommendedName>
</protein>
<keyword evidence="9" id="KW-0808">Transferase</keyword>
<keyword evidence="12 17" id="KW-0067">ATP-binding</keyword>
<dbReference type="GO" id="GO:0010181">
    <property type="term" value="F:FMN binding"/>
    <property type="evidence" value="ECO:0007669"/>
    <property type="project" value="UniProtKB-ARBA"/>
</dbReference>
<keyword evidence="24" id="KW-1185">Reference proteome</keyword>
<dbReference type="GO" id="GO:0009638">
    <property type="term" value="P:phototropism"/>
    <property type="evidence" value="ECO:0007669"/>
    <property type="project" value="UniProtKB-ARBA"/>
</dbReference>
<dbReference type="EC" id="2.7.11.1" evidence="5"/>
<dbReference type="InterPro" id="IPR001610">
    <property type="entry name" value="PAC"/>
</dbReference>
<evidence type="ECO:0000256" key="1">
    <source>
        <dbReference type="ARBA" id="ARBA00001917"/>
    </source>
</evidence>
<dbReference type="InterPro" id="IPR058039">
    <property type="entry name" value="At3g05675-like_ankyrin"/>
</dbReference>
<dbReference type="SUPFAM" id="SSF55785">
    <property type="entry name" value="PYP-like sensor domain (PAS domain)"/>
    <property type="match status" value="2"/>
</dbReference>
<feature type="domain" description="PAC" evidence="22">
    <location>
        <begin position="263"/>
        <end position="317"/>
    </location>
</feature>
<dbReference type="PROSITE" id="PS00107">
    <property type="entry name" value="PROTEIN_KINASE_ATP"/>
    <property type="match status" value="1"/>
</dbReference>
<dbReference type="InterPro" id="IPR035965">
    <property type="entry name" value="PAS-like_dom_sf"/>
</dbReference>
<dbReference type="Proteomes" id="UP000004994">
    <property type="component" value="Chromosome 11"/>
</dbReference>
<dbReference type="GO" id="GO:0007623">
    <property type="term" value="P:circadian rhythm"/>
    <property type="evidence" value="ECO:0007669"/>
    <property type="project" value="UniProtKB-ARBA"/>
</dbReference>
<dbReference type="PROSITE" id="PS50097">
    <property type="entry name" value="BTB"/>
    <property type="match status" value="1"/>
</dbReference>
<dbReference type="GO" id="GO:0005634">
    <property type="term" value="C:nucleus"/>
    <property type="evidence" value="ECO:0000318"/>
    <property type="project" value="GO_Central"/>
</dbReference>
<evidence type="ECO:0000256" key="12">
    <source>
        <dbReference type="ARBA" id="ARBA00022840"/>
    </source>
</evidence>
<comment type="pathway">
    <text evidence="3">Protein modification; protein ubiquitination.</text>
</comment>
<dbReference type="GO" id="GO:0009882">
    <property type="term" value="F:blue light photoreceptor activity"/>
    <property type="evidence" value="ECO:0007669"/>
    <property type="project" value="UniProtKB-ARBA"/>
</dbReference>
<dbReference type="STRING" id="4081.A0A3Q7J1Z3"/>
<dbReference type="Pfam" id="PF00069">
    <property type="entry name" value="Pkinase"/>
    <property type="match status" value="1"/>
</dbReference>
<dbReference type="GO" id="GO:0005886">
    <property type="term" value="C:plasma membrane"/>
    <property type="evidence" value="ECO:0000318"/>
    <property type="project" value="GO_Central"/>
</dbReference>
<comment type="catalytic activity">
    <reaction evidence="15">
        <text>L-threonyl-[protein] + ATP = O-phospho-L-threonyl-[protein] + ADP + H(+)</text>
        <dbReference type="Rhea" id="RHEA:46608"/>
        <dbReference type="Rhea" id="RHEA-COMP:11060"/>
        <dbReference type="Rhea" id="RHEA-COMP:11605"/>
        <dbReference type="ChEBI" id="CHEBI:15378"/>
        <dbReference type="ChEBI" id="CHEBI:30013"/>
        <dbReference type="ChEBI" id="CHEBI:30616"/>
        <dbReference type="ChEBI" id="CHEBI:61977"/>
        <dbReference type="ChEBI" id="CHEBI:456216"/>
        <dbReference type="EC" id="2.7.11.1"/>
    </reaction>
</comment>
<dbReference type="GO" id="GO:0005737">
    <property type="term" value="C:cytoplasm"/>
    <property type="evidence" value="ECO:0000318"/>
    <property type="project" value="GO_Central"/>
</dbReference>
<dbReference type="NCBIfam" id="TIGR00229">
    <property type="entry name" value="sensory_box"/>
    <property type="match status" value="1"/>
</dbReference>
<dbReference type="InterPro" id="IPR008271">
    <property type="entry name" value="Ser/Thr_kinase_AS"/>
</dbReference>
<dbReference type="InterPro" id="IPR017441">
    <property type="entry name" value="Protein_kinase_ATP_BS"/>
</dbReference>
<feature type="binding site" evidence="17">
    <location>
        <position position="579"/>
    </location>
    <ligand>
        <name>ATP</name>
        <dbReference type="ChEBI" id="CHEBI:30616"/>
    </ligand>
</feature>
<dbReference type="CDD" id="cd00130">
    <property type="entry name" value="PAS"/>
    <property type="match status" value="1"/>
</dbReference>
<dbReference type="GO" id="GO:0042802">
    <property type="term" value="F:identical protein binding"/>
    <property type="evidence" value="ECO:0007669"/>
    <property type="project" value="UniProtKB-ARBA"/>
</dbReference>
<feature type="domain" description="Protein kinase" evidence="19">
    <location>
        <begin position="550"/>
        <end position="837"/>
    </location>
</feature>
<keyword evidence="7" id="KW-0600">Photoreceptor protein</keyword>
<evidence type="ECO:0000256" key="8">
    <source>
        <dbReference type="ARBA" id="ARBA00022606"/>
    </source>
</evidence>
<evidence type="ECO:0000259" key="21">
    <source>
        <dbReference type="PROSITE" id="PS50112"/>
    </source>
</evidence>
<evidence type="ECO:0000256" key="14">
    <source>
        <dbReference type="ARBA" id="ARBA00023170"/>
    </source>
</evidence>
<evidence type="ECO:0000256" key="5">
    <source>
        <dbReference type="ARBA" id="ARBA00012513"/>
    </source>
</evidence>
<dbReference type="PANTHER" id="PTHR45637">
    <property type="entry name" value="FLIPPASE KINASE 1-RELATED"/>
    <property type="match status" value="1"/>
</dbReference>
<dbReference type="SUPFAM" id="SSF56112">
    <property type="entry name" value="Protein kinase-like (PK-like)"/>
    <property type="match status" value="1"/>
</dbReference>
<dbReference type="InterPro" id="IPR000719">
    <property type="entry name" value="Prot_kinase_dom"/>
</dbReference>
<feature type="domain" description="PAS" evidence="21">
    <location>
        <begin position="189"/>
        <end position="260"/>
    </location>
</feature>
<evidence type="ECO:0000256" key="11">
    <source>
        <dbReference type="ARBA" id="ARBA00022777"/>
    </source>
</evidence>
<evidence type="ECO:0000259" key="22">
    <source>
        <dbReference type="PROSITE" id="PS50113"/>
    </source>
</evidence>
<dbReference type="GO" id="GO:0004674">
    <property type="term" value="F:protein serine/threonine kinase activity"/>
    <property type="evidence" value="ECO:0000318"/>
    <property type="project" value="GO_Central"/>
</dbReference>
<name>A0A3Q7J1Z3_SOLLC</name>
<feature type="region of interest" description="Disordered" evidence="18">
    <location>
        <begin position="352"/>
        <end position="380"/>
    </location>
</feature>
<accession>A0A3Q7J1Z3</accession>
<feature type="compositionally biased region" description="Basic and acidic residues" evidence="18">
    <location>
        <begin position="936"/>
        <end position="947"/>
    </location>
</feature>
<sequence length="1368" mass="153770">MEEENKQSPLIPPLPRDPRGSLEVFNPSTYSSRSTNPVFRSQPSWKNWTAADPITSSTIPETEEKTEQIAIPKSSNENEQIATSWMAIAPASTKLASPITQKSITGGEKVNSKAAVDEVGAAAQRAAEWGLVLKTDDETGKLQGVKVRTSGDDTNGKTETSRRDSGNSGRSSGEFSDDGAGKERGIPRVSEDLRDALSTFQQTFVVSDATKPDYPILYASAGFFKMTGYTSKEVIGRNCRFMQGSGTDPEDVATIREALQSGSTYCGRLLNYKKDGTPFWNLLTIAPIKDDAGKVLKFIGMQVEVSKHTEGSKEKTVRPNGLPESLIRYDVRQKEMASNSVNELLEEIKNPRRARALSESTNNRPTFMRKSEGDQVEQDKQDTHKLNLVNKAPARRHSHAGTRTTTMKMEKINEVPEKKPKKSARLSFMGFLQGPETDPATVKKIRQAIDNQTDVTVQLINYTKTGKKFWNLFHLQPMRDQKGEVQYFIGVQLDGSQHVEPLQNSIPEDKATESAKLIKETAGNVDEAVRELPDANSILESGEPIGLKHFKPIKPLGSGDTGSVHLVELCGTDQHFAMKAMDKSIMLNRNKVHRACAEREILDMLDHPFLPALYASFQTKTHICLITDYYPGGELFMLLDRQQTKVLKEDAARFYAAEVVVALEYLHCQGIIYRDLKPENVLLQSGGHVSLTDFDLSCLTSCKPQLLVPEINEKKKHQKGQHNPIFMAEPMRASNSFVGTEEYIAPEIITGAGHTSAVDWWALGILLYEMLYGYTPFRGKTRQKTFSNILHKDLKFPGSIQSSLHAKQLMYRLLHRDPKNRLGSREGANEIKQHPFFRDPTQFSFSVSAIALSLELRAFHLHQAQILTPLMASPSNNKSKNQLVSTMIKQGFISNPYLSPSPSPSPPRTSNPPSPIQIPTRPSNSSPTLFEMMSEEQTRESKHSLESRYRTQERVSRVLADAPFPAVGDVRLTIGARDGFKVSMDVHRRVLVGRSRFFAEKLQRNGSHSVEILDCDDVEVYVETLVLMYCDDLKKRLMGENVNKVLGLLKISSAIMFDDGVLACLEYLEAVPWSQQEEEKVVSHLSQLQLPDSAAGILQRLVAEPSTSSRSDDILQRLLTGVLHAKDDKARKEMKKVISRLLRENTSNSSSHESNLDISRDTLYHFCHRCLTSLILSLSEATSVDDNRQQDRGVLMGEIAREADNLQWLVDILIDRKMGDEFVKLWAEQKELSILHSKIPTMYRHEISKITAQLCIAIGRGNLLVPKDVRYCLLSTWLESLYDDFGWMKRAGRSIDKKLVEEGLGQTILTLPLAQQQTILLNWFDRFLNKGDDCPNIQRAFEVWWRRSFVKQYTVDSQLQLAIFDYTE</sequence>
<dbReference type="CDD" id="cd05574">
    <property type="entry name" value="STKc_phototropin_like"/>
    <property type="match status" value="1"/>
</dbReference>
<evidence type="ECO:0000256" key="2">
    <source>
        <dbReference type="ARBA" id="ARBA00004202"/>
    </source>
</evidence>
<feature type="compositionally biased region" description="Basic and acidic residues" evidence="18">
    <location>
        <begin position="369"/>
        <end position="380"/>
    </location>
</feature>
<evidence type="ECO:0000256" key="15">
    <source>
        <dbReference type="ARBA" id="ARBA00047899"/>
    </source>
</evidence>
<reference evidence="23" key="2">
    <citation type="submission" date="2019-01" db="UniProtKB">
        <authorList>
            <consortium name="EnsemblPlants"/>
        </authorList>
    </citation>
    <scope>IDENTIFICATION</scope>
    <source>
        <strain evidence="23">cv. Heinz 1706</strain>
    </source>
</reference>
<dbReference type="Gene3D" id="1.10.510.10">
    <property type="entry name" value="Transferase(Phosphotransferase) domain 1"/>
    <property type="match status" value="1"/>
</dbReference>
<feature type="region of interest" description="Disordered" evidence="18">
    <location>
        <begin position="1"/>
        <end position="78"/>
    </location>
</feature>
<keyword evidence="6" id="KW-0723">Serine/threonine-protein kinase</keyword>
<evidence type="ECO:0000256" key="4">
    <source>
        <dbReference type="ARBA" id="ARBA00009903"/>
    </source>
</evidence>
<dbReference type="PROSITE" id="PS50011">
    <property type="entry name" value="PROTEIN_KINASE_DOM"/>
    <property type="match status" value="1"/>
</dbReference>
<dbReference type="PROSITE" id="PS50113">
    <property type="entry name" value="PAC"/>
    <property type="match status" value="2"/>
</dbReference>
<dbReference type="Pfam" id="PF13426">
    <property type="entry name" value="PAS_9"/>
    <property type="match status" value="2"/>
</dbReference>
<dbReference type="FunFam" id="3.30.200.20:FF:000133">
    <property type="entry name" value="LOV domain-containing protein"/>
    <property type="match status" value="1"/>
</dbReference>
<keyword evidence="13" id="KW-0157">Chromophore</keyword>
<dbReference type="PROSITE" id="PS00108">
    <property type="entry name" value="PROTEIN_KINASE_ST"/>
    <property type="match status" value="1"/>
</dbReference>
<feature type="domain" description="PAC" evidence="22">
    <location>
        <begin position="453"/>
        <end position="507"/>
    </location>
</feature>
<evidence type="ECO:0000259" key="20">
    <source>
        <dbReference type="PROSITE" id="PS50097"/>
    </source>
</evidence>
<dbReference type="InterPro" id="IPR000700">
    <property type="entry name" value="PAS-assoc_C"/>
</dbReference>
<keyword evidence="10 17" id="KW-0547">Nucleotide-binding</keyword>
<comment type="cofactor">
    <cofactor evidence="1">
        <name>FMN</name>
        <dbReference type="ChEBI" id="CHEBI:58210"/>
    </cofactor>
</comment>
<comment type="catalytic activity">
    <reaction evidence="16">
        <text>L-seryl-[protein] + ATP = O-phospho-L-seryl-[protein] + ADP + H(+)</text>
        <dbReference type="Rhea" id="RHEA:17989"/>
        <dbReference type="Rhea" id="RHEA-COMP:9863"/>
        <dbReference type="Rhea" id="RHEA-COMP:11604"/>
        <dbReference type="ChEBI" id="CHEBI:15378"/>
        <dbReference type="ChEBI" id="CHEBI:29999"/>
        <dbReference type="ChEBI" id="CHEBI:30616"/>
        <dbReference type="ChEBI" id="CHEBI:83421"/>
        <dbReference type="ChEBI" id="CHEBI:456216"/>
        <dbReference type="EC" id="2.7.11.1"/>
    </reaction>
</comment>
<evidence type="ECO:0000256" key="16">
    <source>
        <dbReference type="ARBA" id="ARBA00048679"/>
    </source>
</evidence>
<dbReference type="Pfam" id="PF25553">
    <property type="entry name" value="BTB-POZ_ANK-like"/>
    <property type="match status" value="1"/>
</dbReference>
<evidence type="ECO:0000256" key="13">
    <source>
        <dbReference type="ARBA" id="ARBA00022991"/>
    </source>
</evidence>
<dbReference type="InterPro" id="IPR011333">
    <property type="entry name" value="SKP1/BTB/POZ_sf"/>
</dbReference>
<dbReference type="Gramene" id="Solyc11g072710.2.1">
    <property type="protein sequence ID" value="Solyc11g072710.2.1"/>
    <property type="gene ID" value="Solyc11g072710.2"/>
</dbReference>
<proteinExistence type="inferred from homology"/>
<dbReference type="InterPro" id="IPR011009">
    <property type="entry name" value="Kinase-like_dom_sf"/>
</dbReference>